<feature type="compositionally biased region" description="Polar residues" evidence="1">
    <location>
        <begin position="119"/>
        <end position="135"/>
    </location>
</feature>
<evidence type="ECO:0000313" key="3">
    <source>
        <dbReference type="Proteomes" id="UP001066276"/>
    </source>
</evidence>
<dbReference type="EMBL" id="JANPWB010000006">
    <property type="protein sequence ID" value="KAJ1176410.1"/>
    <property type="molecule type" value="Genomic_DNA"/>
</dbReference>
<feature type="compositionally biased region" description="Gly residues" evidence="1">
    <location>
        <begin position="82"/>
        <end position="91"/>
    </location>
</feature>
<protein>
    <submittedName>
        <fullName evidence="2">Uncharacterized protein</fullName>
    </submittedName>
</protein>
<proteinExistence type="predicted"/>
<dbReference type="Proteomes" id="UP001066276">
    <property type="component" value="Chromosome 3_2"/>
</dbReference>
<accession>A0AAV7TIF5</accession>
<evidence type="ECO:0000313" key="2">
    <source>
        <dbReference type="EMBL" id="KAJ1176410.1"/>
    </source>
</evidence>
<gene>
    <name evidence="2" type="ORF">NDU88_001691</name>
</gene>
<comment type="caution">
    <text evidence="2">The sequence shown here is derived from an EMBL/GenBank/DDBJ whole genome shotgun (WGS) entry which is preliminary data.</text>
</comment>
<dbReference type="AlphaFoldDB" id="A0AAV7TIF5"/>
<evidence type="ECO:0000256" key="1">
    <source>
        <dbReference type="SAM" id="MobiDB-lite"/>
    </source>
</evidence>
<keyword evidence="3" id="KW-1185">Reference proteome</keyword>
<sequence length="335" mass="35891">MLEWSTSGSEGEEQVVAGARVARSPSPLARCRTDGTGPVKSGEPRAARVPWREVQAEPTAASRCASTEGRRKLTLTADASDGGSGGAGIAPGGATPRCEQRPGPSRHGEFGRGEGLKPQQGSSRQTTRSVGGQRTDSWLQEACVLDFEEDSLEEGELIEEREEDDWWAQGGAGPANALSKSFQRPRQVISVVKKVPNGSQIGRRKAEERPPSLSAGEDSAGVRRVSVAVEAKEEVGEGAARLVKGVYVSDMGLLHAASLRCSANLLYMRKAVPTIAWFCIASGLVTVTKNHYFKPIEPEELILFHDLVKSGSLLERDVEVVHLVLGEWLNSSLAL</sequence>
<reference evidence="2" key="1">
    <citation type="journal article" date="2022" name="bioRxiv">
        <title>Sequencing and chromosome-scale assembly of the giantPleurodeles waltlgenome.</title>
        <authorList>
            <person name="Brown T."/>
            <person name="Elewa A."/>
            <person name="Iarovenko S."/>
            <person name="Subramanian E."/>
            <person name="Araus A.J."/>
            <person name="Petzold A."/>
            <person name="Susuki M."/>
            <person name="Suzuki K.-i.T."/>
            <person name="Hayashi T."/>
            <person name="Toyoda A."/>
            <person name="Oliveira C."/>
            <person name="Osipova E."/>
            <person name="Leigh N.D."/>
            <person name="Simon A."/>
            <person name="Yun M.H."/>
        </authorList>
    </citation>
    <scope>NUCLEOTIDE SEQUENCE</scope>
    <source>
        <strain evidence="2">20211129_DDA</strain>
        <tissue evidence="2">Liver</tissue>
    </source>
</reference>
<feature type="region of interest" description="Disordered" evidence="1">
    <location>
        <begin position="199"/>
        <end position="219"/>
    </location>
</feature>
<feature type="compositionally biased region" description="Basic and acidic residues" evidence="1">
    <location>
        <begin position="42"/>
        <end position="55"/>
    </location>
</feature>
<feature type="compositionally biased region" description="Basic and acidic residues" evidence="1">
    <location>
        <begin position="106"/>
        <end position="115"/>
    </location>
</feature>
<feature type="region of interest" description="Disordered" evidence="1">
    <location>
        <begin position="1"/>
        <end position="135"/>
    </location>
</feature>
<organism evidence="2 3">
    <name type="scientific">Pleurodeles waltl</name>
    <name type="common">Iberian ribbed newt</name>
    <dbReference type="NCBI Taxonomy" id="8319"/>
    <lineage>
        <taxon>Eukaryota</taxon>
        <taxon>Metazoa</taxon>
        <taxon>Chordata</taxon>
        <taxon>Craniata</taxon>
        <taxon>Vertebrata</taxon>
        <taxon>Euteleostomi</taxon>
        <taxon>Amphibia</taxon>
        <taxon>Batrachia</taxon>
        <taxon>Caudata</taxon>
        <taxon>Salamandroidea</taxon>
        <taxon>Salamandridae</taxon>
        <taxon>Pleurodelinae</taxon>
        <taxon>Pleurodeles</taxon>
    </lineage>
</organism>
<name>A0AAV7TIF5_PLEWA</name>